<feature type="transmembrane region" description="Helical" evidence="2">
    <location>
        <begin position="203"/>
        <end position="222"/>
    </location>
</feature>
<dbReference type="Pfam" id="PF20152">
    <property type="entry name" value="DUF6534"/>
    <property type="match status" value="1"/>
</dbReference>
<feature type="compositionally biased region" description="Polar residues" evidence="1">
    <location>
        <begin position="289"/>
        <end position="312"/>
    </location>
</feature>
<keyword evidence="2" id="KW-0472">Membrane</keyword>
<feature type="domain" description="DUF6534" evidence="3">
    <location>
        <begin position="167"/>
        <end position="244"/>
    </location>
</feature>
<accession>A0A6A4HJJ3</accession>
<feature type="transmembrane region" description="Helical" evidence="2">
    <location>
        <begin position="12"/>
        <end position="37"/>
    </location>
</feature>
<organism evidence="4 5">
    <name type="scientific">Gymnopus androsaceus JB14</name>
    <dbReference type="NCBI Taxonomy" id="1447944"/>
    <lineage>
        <taxon>Eukaryota</taxon>
        <taxon>Fungi</taxon>
        <taxon>Dikarya</taxon>
        <taxon>Basidiomycota</taxon>
        <taxon>Agaricomycotina</taxon>
        <taxon>Agaricomycetes</taxon>
        <taxon>Agaricomycetidae</taxon>
        <taxon>Agaricales</taxon>
        <taxon>Marasmiineae</taxon>
        <taxon>Omphalotaceae</taxon>
        <taxon>Gymnopus</taxon>
    </lineage>
</organism>
<evidence type="ECO:0000313" key="5">
    <source>
        <dbReference type="Proteomes" id="UP000799118"/>
    </source>
</evidence>
<evidence type="ECO:0000256" key="2">
    <source>
        <dbReference type="SAM" id="Phobius"/>
    </source>
</evidence>
<keyword evidence="5" id="KW-1185">Reference proteome</keyword>
<evidence type="ECO:0000256" key="1">
    <source>
        <dbReference type="SAM" id="MobiDB-lite"/>
    </source>
</evidence>
<dbReference type="PANTHER" id="PTHR40465:SF1">
    <property type="entry name" value="DUF6534 DOMAIN-CONTAINING PROTEIN"/>
    <property type="match status" value="1"/>
</dbReference>
<evidence type="ECO:0000313" key="4">
    <source>
        <dbReference type="EMBL" id="KAE9398992.1"/>
    </source>
</evidence>
<feature type="transmembrane region" description="Helical" evidence="2">
    <location>
        <begin position="159"/>
        <end position="182"/>
    </location>
</feature>
<feature type="transmembrane region" description="Helical" evidence="2">
    <location>
        <begin position="119"/>
        <end position="147"/>
    </location>
</feature>
<feature type="region of interest" description="Disordered" evidence="1">
    <location>
        <begin position="245"/>
        <end position="264"/>
    </location>
</feature>
<feature type="compositionally biased region" description="Basic and acidic residues" evidence="1">
    <location>
        <begin position="245"/>
        <end position="260"/>
    </location>
</feature>
<proteinExistence type="predicted"/>
<feature type="transmembrane region" description="Helical" evidence="2">
    <location>
        <begin position="87"/>
        <end position="107"/>
    </location>
</feature>
<keyword evidence="2" id="KW-1133">Transmembrane helix</keyword>
<dbReference type="EMBL" id="ML769475">
    <property type="protein sequence ID" value="KAE9398992.1"/>
    <property type="molecule type" value="Genomic_DNA"/>
</dbReference>
<name>A0A6A4HJJ3_9AGAR</name>
<gene>
    <name evidence="4" type="ORF">BT96DRAFT_939790</name>
</gene>
<feature type="region of interest" description="Disordered" evidence="1">
    <location>
        <begin position="289"/>
        <end position="323"/>
    </location>
</feature>
<dbReference type="Proteomes" id="UP000799118">
    <property type="component" value="Unassembled WGS sequence"/>
</dbReference>
<dbReference type="InterPro" id="IPR045339">
    <property type="entry name" value="DUF6534"/>
</dbReference>
<dbReference type="OrthoDB" id="3203775at2759"/>
<feature type="compositionally biased region" description="Basic and acidic residues" evidence="1">
    <location>
        <begin position="314"/>
        <end position="323"/>
    </location>
</feature>
<evidence type="ECO:0000259" key="3">
    <source>
        <dbReference type="Pfam" id="PF20152"/>
    </source>
</evidence>
<feature type="transmembrane region" description="Helical" evidence="2">
    <location>
        <begin position="49"/>
        <end position="67"/>
    </location>
</feature>
<keyword evidence="2" id="KW-0812">Transmembrane</keyword>
<reference evidence="4" key="1">
    <citation type="journal article" date="2019" name="Environ. Microbiol.">
        <title>Fungal ecological strategies reflected in gene transcription - a case study of two litter decomposers.</title>
        <authorList>
            <person name="Barbi F."/>
            <person name="Kohler A."/>
            <person name="Barry K."/>
            <person name="Baskaran P."/>
            <person name="Daum C."/>
            <person name="Fauchery L."/>
            <person name="Ihrmark K."/>
            <person name="Kuo A."/>
            <person name="LaButti K."/>
            <person name="Lipzen A."/>
            <person name="Morin E."/>
            <person name="Grigoriev I.V."/>
            <person name="Henrissat B."/>
            <person name="Lindahl B."/>
            <person name="Martin F."/>
        </authorList>
    </citation>
    <scope>NUCLEOTIDE SEQUENCE</scope>
    <source>
        <strain evidence="4">JB14</strain>
    </source>
</reference>
<protein>
    <recommendedName>
        <fullName evidence="3">DUF6534 domain-containing protein</fullName>
    </recommendedName>
</protein>
<dbReference type="AlphaFoldDB" id="A0A6A4HJJ3"/>
<sequence length="323" mass="36083">MGQYDDVLGQFFSTILIGTWIGSVLFAIVIREAYYYFKNFRRDSLFLKSYVACVVICDTVSLAADYADVYLNSVTHWGDEAFIKKQYWPVGLYLATTGVTAVLVQSFMAARYFTLTRNWIIVSVLFVFILCALGTAEATATVLTIYADYSERYKGRIPVIMWMTTTTVADIAISIALIMQLYTMKTSFSATESLIKRLIRQSIQTGSATSIVAFCVLISFLVNTASNRRIYVLTLLANVNMRKSSSKDDITTNTDDDKRTGRVNPTVTIDGIQVHRTIVHMDDDFHQANPTTVSYKTSNPLSPGSDSNSNVDAESIKKGEYDV</sequence>
<dbReference type="PANTHER" id="PTHR40465">
    <property type="entry name" value="CHROMOSOME 1, WHOLE GENOME SHOTGUN SEQUENCE"/>
    <property type="match status" value="1"/>
</dbReference>